<dbReference type="GO" id="GO:1903806">
    <property type="term" value="P:L-isoleucine import across plasma membrane"/>
    <property type="evidence" value="ECO:0007669"/>
    <property type="project" value="TreeGrafter"/>
</dbReference>
<evidence type="ECO:0000256" key="9">
    <source>
        <dbReference type="ARBA" id="ARBA00037998"/>
    </source>
</evidence>
<dbReference type="CDD" id="cd06582">
    <property type="entry name" value="TM_PBP1_LivH_like"/>
    <property type="match status" value="1"/>
</dbReference>
<dbReference type="AlphaFoldDB" id="A0A561R7U5"/>
<dbReference type="Proteomes" id="UP000320653">
    <property type="component" value="Unassembled WGS sequence"/>
</dbReference>
<keyword evidence="5 10" id="KW-0812">Transmembrane</keyword>
<dbReference type="GO" id="GO:0015192">
    <property type="term" value="F:L-phenylalanine transmembrane transporter activity"/>
    <property type="evidence" value="ECO:0007669"/>
    <property type="project" value="TreeGrafter"/>
</dbReference>
<dbReference type="PANTHER" id="PTHR11795:SF371">
    <property type="entry name" value="HIGH-AFFINITY BRANCHED-CHAIN AMINO ACID TRANSPORT SYSTEM PERMEASE PROTEIN LIVH"/>
    <property type="match status" value="1"/>
</dbReference>
<comment type="similarity">
    <text evidence="9">Belongs to the binding-protein-dependent transport system permease family. LivHM subfamily.</text>
</comment>
<dbReference type="GO" id="GO:0042941">
    <property type="term" value="P:D-alanine transmembrane transport"/>
    <property type="evidence" value="ECO:0007669"/>
    <property type="project" value="TreeGrafter"/>
</dbReference>
<dbReference type="PANTHER" id="PTHR11795">
    <property type="entry name" value="BRANCHED-CHAIN AMINO ACID TRANSPORT SYSTEM PERMEASE PROTEIN LIVH"/>
    <property type="match status" value="1"/>
</dbReference>
<dbReference type="RefSeq" id="WP_145632012.1">
    <property type="nucleotide sequence ID" value="NZ_VIWP01000001.1"/>
</dbReference>
<comment type="caution">
    <text evidence="11">The sequence shown here is derived from an EMBL/GenBank/DDBJ whole genome shotgun (WGS) entry which is preliminary data.</text>
</comment>
<dbReference type="Pfam" id="PF02653">
    <property type="entry name" value="BPD_transp_2"/>
    <property type="match status" value="1"/>
</dbReference>
<dbReference type="GO" id="GO:0015808">
    <property type="term" value="P:L-alanine transport"/>
    <property type="evidence" value="ECO:0007669"/>
    <property type="project" value="TreeGrafter"/>
</dbReference>
<feature type="transmembrane region" description="Helical" evidence="10">
    <location>
        <begin position="6"/>
        <end position="28"/>
    </location>
</feature>
<dbReference type="OrthoDB" id="9807115at2"/>
<feature type="transmembrane region" description="Helical" evidence="10">
    <location>
        <begin position="158"/>
        <end position="175"/>
    </location>
</feature>
<evidence type="ECO:0000256" key="4">
    <source>
        <dbReference type="ARBA" id="ARBA00022519"/>
    </source>
</evidence>
<evidence type="ECO:0000256" key="3">
    <source>
        <dbReference type="ARBA" id="ARBA00022475"/>
    </source>
</evidence>
<sequence length="303" mass="31465">MNPQFLMDGLIAGAMIGLGAIGVTLTYSILRFANFAHGELLSWGAYLAMAVSGALGMLSTTLVKPIAPFSFGWSLPIAAVIAILLTGLLALAVDALLFGRLRRRGSAVIILVMASFGASLALRSLLEFIFTSKPAYYTKALQIAVKLGGGLRATPDQLLSLGLTLVAVIAIHLLMTRTSIGRSMRAVSENPALAGIAGVDVRKVIRVVWFLGAALACIAGIMTGLLVQIRPYLGHDLLLPLFAAAILGGIGSVPGAMLAGLIVGLSEAAAVQLVGAEWRAAVSFVILVIVLLVRPRGLFGRAA</sequence>
<dbReference type="GO" id="GO:0005886">
    <property type="term" value="C:plasma membrane"/>
    <property type="evidence" value="ECO:0007669"/>
    <property type="project" value="UniProtKB-SubCell"/>
</dbReference>
<dbReference type="GO" id="GO:0015190">
    <property type="term" value="F:L-leucine transmembrane transporter activity"/>
    <property type="evidence" value="ECO:0007669"/>
    <property type="project" value="TreeGrafter"/>
</dbReference>
<accession>A0A561R7U5</accession>
<keyword evidence="7 10" id="KW-1133">Transmembrane helix</keyword>
<feature type="transmembrane region" description="Helical" evidence="10">
    <location>
        <begin position="276"/>
        <end position="293"/>
    </location>
</feature>
<reference evidence="11 12" key="1">
    <citation type="submission" date="2019-06" db="EMBL/GenBank/DDBJ databases">
        <title>Sorghum-associated microbial communities from plants grown in Nebraska, USA.</title>
        <authorList>
            <person name="Schachtman D."/>
        </authorList>
    </citation>
    <scope>NUCLEOTIDE SEQUENCE [LARGE SCALE GENOMIC DNA]</scope>
    <source>
        <strain evidence="11 12">1225</strain>
    </source>
</reference>
<dbReference type="EMBL" id="VIWP01000001">
    <property type="protein sequence ID" value="TWF58680.1"/>
    <property type="molecule type" value="Genomic_DNA"/>
</dbReference>
<gene>
    <name evidence="11" type="ORF">FHW37_101484</name>
</gene>
<feature type="transmembrane region" description="Helical" evidence="10">
    <location>
        <begin position="241"/>
        <end position="264"/>
    </location>
</feature>
<feature type="transmembrane region" description="Helical" evidence="10">
    <location>
        <begin position="40"/>
        <end position="63"/>
    </location>
</feature>
<feature type="transmembrane region" description="Helical" evidence="10">
    <location>
        <begin position="105"/>
        <end position="126"/>
    </location>
</feature>
<evidence type="ECO:0000256" key="2">
    <source>
        <dbReference type="ARBA" id="ARBA00022448"/>
    </source>
</evidence>
<evidence type="ECO:0000256" key="8">
    <source>
        <dbReference type="ARBA" id="ARBA00023136"/>
    </source>
</evidence>
<evidence type="ECO:0000256" key="1">
    <source>
        <dbReference type="ARBA" id="ARBA00004651"/>
    </source>
</evidence>
<keyword evidence="8 10" id="KW-0472">Membrane</keyword>
<dbReference type="GO" id="GO:0005304">
    <property type="term" value="F:L-valine transmembrane transporter activity"/>
    <property type="evidence" value="ECO:0007669"/>
    <property type="project" value="TreeGrafter"/>
</dbReference>
<evidence type="ECO:0000256" key="5">
    <source>
        <dbReference type="ARBA" id="ARBA00022692"/>
    </source>
</evidence>
<feature type="transmembrane region" description="Helical" evidence="10">
    <location>
        <begin position="75"/>
        <end position="98"/>
    </location>
</feature>
<evidence type="ECO:0000256" key="10">
    <source>
        <dbReference type="SAM" id="Phobius"/>
    </source>
</evidence>
<keyword evidence="4" id="KW-0997">Cell inner membrane</keyword>
<keyword evidence="6" id="KW-0029">Amino-acid transport</keyword>
<evidence type="ECO:0000256" key="7">
    <source>
        <dbReference type="ARBA" id="ARBA00022989"/>
    </source>
</evidence>
<name>A0A561R7U5_9HYPH</name>
<organism evidence="11 12">
    <name type="scientific">Neorhizobium alkalisoli</name>
    <dbReference type="NCBI Taxonomy" id="528178"/>
    <lineage>
        <taxon>Bacteria</taxon>
        <taxon>Pseudomonadati</taxon>
        <taxon>Pseudomonadota</taxon>
        <taxon>Alphaproteobacteria</taxon>
        <taxon>Hyphomicrobiales</taxon>
        <taxon>Rhizobiaceae</taxon>
        <taxon>Rhizobium/Agrobacterium group</taxon>
        <taxon>Neorhizobium</taxon>
    </lineage>
</organism>
<dbReference type="InterPro" id="IPR052157">
    <property type="entry name" value="BCAA_transport_permease"/>
</dbReference>
<feature type="transmembrane region" description="Helical" evidence="10">
    <location>
        <begin position="207"/>
        <end position="229"/>
    </location>
</feature>
<comment type="subcellular location">
    <subcellularLocation>
        <location evidence="1">Cell membrane</location>
        <topology evidence="1">Multi-pass membrane protein</topology>
    </subcellularLocation>
</comment>
<evidence type="ECO:0000313" key="11">
    <source>
        <dbReference type="EMBL" id="TWF58680.1"/>
    </source>
</evidence>
<evidence type="ECO:0000256" key="6">
    <source>
        <dbReference type="ARBA" id="ARBA00022970"/>
    </source>
</evidence>
<dbReference type="GO" id="GO:0015188">
    <property type="term" value="F:L-isoleucine transmembrane transporter activity"/>
    <property type="evidence" value="ECO:0007669"/>
    <property type="project" value="TreeGrafter"/>
</dbReference>
<evidence type="ECO:0000313" key="12">
    <source>
        <dbReference type="Proteomes" id="UP000320653"/>
    </source>
</evidence>
<protein>
    <submittedName>
        <fullName evidence="11">Branched-chain amino acid transport system permease protein</fullName>
    </submittedName>
</protein>
<proteinExistence type="inferred from homology"/>
<keyword evidence="12" id="KW-1185">Reference proteome</keyword>
<keyword evidence="2" id="KW-0813">Transport</keyword>
<keyword evidence="3" id="KW-1003">Cell membrane</keyword>
<dbReference type="InterPro" id="IPR001851">
    <property type="entry name" value="ABC_transp_permease"/>
</dbReference>